<dbReference type="STRING" id="115433.SAMN05421835_115105"/>
<dbReference type="RefSeq" id="WP_091511441.1">
    <property type="nucleotide sequence ID" value="NZ_CBDQZW010000038.1"/>
</dbReference>
<keyword evidence="2" id="KW-1185">Reference proteome</keyword>
<organism evidence="1 2">
    <name type="scientific">Amycolatopsis sacchari</name>
    <dbReference type="NCBI Taxonomy" id="115433"/>
    <lineage>
        <taxon>Bacteria</taxon>
        <taxon>Bacillati</taxon>
        <taxon>Actinomycetota</taxon>
        <taxon>Actinomycetes</taxon>
        <taxon>Pseudonocardiales</taxon>
        <taxon>Pseudonocardiaceae</taxon>
        <taxon>Amycolatopsis</taxon>
    </lineage>
</organism>
<proteinExistence type="predicted"/>
<reference evidence="1 2" key="1">
    <citation type="submission" date="2016-10" db="EMBL/GenBank/DDBJ databases">
        <authorList>
            <person name="de Groot N.N."/>
        </authorList>
    </citation>
    <scope>NUCLEOTIDE SEQUENCE [LARGE SCALE GENOMIC DNA]</scope>
    <source>
        <strain evidence="1 2">DSM 44468</strain>
    </source>
</reference>
<sequence>MTKVTADDLRVLLRSGEGGKLVLEAGQLLVVPPERAAEHAGAMTVVSREDLRQRLGEGEPDERALEEQAAVLDTEITQLGA</sequence>
<gene>
    <name evidence="1" type="ORF">SAMN05421835_115105</name>
</gene>
<dbReference type="AlphaFoldDB" id="A0A1I3XHN1"/>
<evidence type="ECO:0000313" key="1">
    <source>
        <dbReference type="EMBL" id="SFK19008.1"/>
    </source>
</evidence>
<dbReference type="EMBL" id="FORP01000015">
    <property type="protein sequence ID" value="SFK19008.1"/>
    <property type="molecule type" value="Genomic_DNA"/>
</dbReference>
<dbReference type="OrthoDB" id="3629832at2"/>
<accession>A0A1I3XHN1</accession>
<evidence type="ECO:0000313" key="2">
    <source>
        <dbReference type="Proteomes" id="UP000199025"/>
    </source>
</evidence>
<name>A0A1I3XHN1_9PSEU</name>
<protein>
    <submittedName>
        <fullName evidence="1">Uncharacterized protein</fullName>
    </submittedName>
</protein>
<dbReference type="Proteomes" id="UP000199025">
    <property type="component" value="Unassembled WGS sequence"/>
</dbReference>